<protein>
    <submittedName>
        <fullName evidence="2">Uncharacterized protein</fullName>
    </submittedName>
</protein>
<comment type="caution">
    <text evidence="2">The sequence shown here is derived from an EMBL/GenBank/DDBJ whole genome shotgun (WGS) entry which is preliminary data.</text>
</comment>
<proteinExistence type="predicted"/>
<feature type="non-terminal residue" evidence="2">
    <location>
        <position position="1"/>
    </location>
</feature>
<keyword evidence="1" id="KW-1133">Transmembrane helix</keyword>
<gene>
    <name evidence="2" type="ORF">Tci_585534</name>
</gene>
<keyword evidence="1" id="KW-0812">Transmembrane</keyword>
<dbReference type="EMBL" id="BKCJ010374398">
    <property type="protein sequence ID" value="GFA13562.1"/>
    <property type="molecule type" value="Genomic_DNA"/>
</dbReference>
<dbReference type="AlphaFoldDB" id="A0A699J5P4"/>
<accession>A0A699J5P4</accession>
<evidence type="ECO:0000313" key="2">
    <source>
        <dbReference type="EMBL" id="GFA13562.1"/>
    </source>
</evidence>
<reference evidence="2" key="1">
    <citation type="journal article" date="2019" name="Sci. Rep.">
        <title>Draft genome of Tanacetum cinerariifolium, the natural source of mosquito coil.</title>
        <authorList>
            <person name="Yamashiro T."/>
            <person name="Shiraishi A."/>
            <person name="Satake H."/>
            <person name="Nakayama K."/>
        </authorList>
    </citation>
    <scope>NUCLEOTIDE SEQUENCE</scope>
</reference>
<keyword evidence="1" id="KW-0472">Membrane</keyword>
<feature type="transmembrane region" description="Helical" evidence="1">
    <location>
        <begin position="35"/>
        <end position="56"/>
    </location>
</feature>
<name>A0A699J5P4_TANCI</name>
<evidence type="ECO:0000256" key="1">
    <source>
        <dbReference type="SAM" id="Phobius"/>
    </source>
</evidence>
<sequence>VMNKTDGLGDAEGLVLVFSGLSFSSSSLSTGSSSWESLCCLGWIVTALIELWIWVVHCGSSVRKYSFLALEKQILDHLKTRLYE</sequence>
<organism evidence="2">
    <name type="scientific">Tanacetum cinerariifolium</name>
    <name type="common">Dalmatian daisy</name>
    <name type="synonym">Chrysanthemum cinerariifolium</name>
    <dbReference type="NCBI Taxonomy" id="118510"/>
    <lineage>
        <taxon>Eukaryota</taxon>
        <taxon>Viridiplantae</taxon>
        <taxon>Streptophyta</taxon>
        <taxon>Embryophyta</taxon>
        <taxon>Tracheophyta</taxon>
        <taxon>Spermatophyta</taxon>
        <taxon>Magnoliopsida</taxon>
        <taxon>eudicotyledons</taxon>
        <taxon>Gunneridae</taxon>
        <taxon>Pentapetalae</taxon>
        <taxon>asterids</taxon>
        <taxon>campanulids</taxon>
        <taxon>Asterales</taxon>
        <taxon>Asteraceae</taxon>
        <taxon>Asteroideae</taxon>
        <taxon>Anthemideae</taxon>
        <taxon>Anthemidinae</taxon>
        <taxon>Tanacetum</taxon>
    </lineage>
</organism>